<sequence length="557" mass="65014">MERSTVTTVEENSFLHDLRDIKIQLRNFACECGLRNLVESEKWLTELNHSLDVDVSDEELPEIEIDVEGYETYLMASALFPVREYARSSYFVRSVNTERAKFLNFLCMYKMLEQNKPMDFTDMNTTTKCDYYSCLKKLSVTLNEHLEEYDEDGFTYYLKGLVSLKLGSTISAVDSFCKAVNCLPLLWEAWNELSKLIDDKAMLTRLNLPAHWIKDFFFGQTYAKIQRNEDALNILCSLYDNGFSKSHFVLSRIAAVYHNRRDVNNALNLFKQMQTEDPFRIEDLDTYSNLLYVSDMKKELAYLAHYVFYSNRFTAEACCVVGNYFSIRGDHVKSAAYFQRAVKLNSNFMSALILRGHEFMEMKNTRGAITSYRDAIAMNPQDYRAWYGLGQTYEILRLPFYSLNYHKRAQLIRPDDSRMLIAMGEVYEKLNRYDEALRCYKRARNVGDVDSFALSRLARLYTEMDDEEEAASAYKLLVKETEGTHFSKEYADAYKYLAYHHLKLGQFHPAFQFAQLCLNFEETKEEGKALLKEIATRRDMEGNRTLESQHTSTLFSV</sequence>
<keyword evidence="1" id="KW-0132">Cell division</keyword>
<comment type="caution">
    <text evidence="9">The sequence shown here is derived from an EMBL/GenBank/DDBJ whole genome shotgun (WGS) entry which is preliminary data.</text>
</comment>
<evidence type="ECO:0000256" key="4">
    <source>
        <dbReference type="ARBA" id="ARBA00022786"/>
    </source>
</evidence>
<dbReference type="PROSITE" id="PS50005">
    <property type="entry name" value="TPR"/>
    <property type="match status" value="2"/>
</dbReference>
<evidence type="ECO:0000256" key="6">
    <source>
        <dbReference type="ARBA" id="ARBA00023306"/>
    </source>
</evidence>
<evidence type="ECO:0000256" key="1">
    <source>
        <dbReference type="ARBA" id="ARBA00022618"/>
    </source>
</evidence>
<evidence type="ECO:0000256" key="7">
    <source>
        <dbReference type="PROSITE-ProRule" id="PRU00339"/>
    </source>
</evidence>
<proteinExistence type="predicted"/>
<dbReference type="GO" id="GO:0051301">
    <property type="term" value="P:cell division"/>
    <property type="evidence" value="ECO:0007669"/>
    <property type="project" value="UniProtKB-KW"/>
</dbReference>
<accession>A0AAN9TGQ6</accession>
<dbReference type="Proteomes" id="UP001367676">
    <property type="component" value="Unassembled WGS sequence"/>
</dbReference>
<dbReference type="GO" id="GO:0005680">
    <property type="term" value="C:anaphase-promoting complex"/>
    <property type="evidence" value="ECO:0007669"/>
    <property type="project" value="InterPro"/>
</dbReference>
<feature type="repeat" description="TPR" evidence="7">
    <location>
        <begin position="417"/>
        <end position="450"/>
    </location>
</feature>
<dbReference type="InterPro" id="IPR011990">
    <property type="entry name" value="TPR-like_helical_dom_sf"/>
</dbReference>
<protein>
    <recommendedName>
        <fullName evidence="8">Cdc23 domain-containing protein</fullName>
    </recommendedName>
</protein>
<dbReference type="EMBL" id="JBBCAQ010000022">
    <property type="protein sequence ID" value="KAK7591142.1"/>
    <property type="molecule type" value="Genomic_DNA"/>
</dbReference>
<organism evidence="9 10">
    <name type="scientific">Parthenolecanium corni</name>
    <dbReference type="NCBI Taxonomy" id="536013"/>
    <lineage>
        <taxon>Eukaryota</taxon>
        <taxon>Metazoa</taxon>
        <taxon>Ecdysozoa</taxon>
        <taxon>Arthropoda</taxon>
        <taxon>Hexapoda</taxon>
        <taxon>Insecta</taxon>
        <taxon>Pterygota</taxon>
        <taxon>Neoptera</taxon>
        <taxon>Paraneoptera</taxon>
        <taxon>Hemiptera</taxon>
        <taxon>Sternorrhyncha</taxon>
        <taxon>Coccoidea</taxon>
        <taxon>Coccidae</taxon>
        <taxon>Parthenolecanium</taxon>
    </lineage>
</organism>
<dbReference type="PANTHER" id="PTHR12558:SF10">
    <property type="entry name" value="CELL DIVISION CYCLE PROTEIN 23 HOMOLOG"/>
    <property type="match status" value="1"/>
</dbReference>
<evidence type="ECO:0000256" key="3">
    <source>
        <dbReference type="ARBA" id="ARBA00022776"/>
    </source>
</evidence>
<keyword evidence="6" id="KW-0131">Cell cycle</keyword>
<evidence type="ECO:0000259" key="8">
    <source>
        <dbReference type="Pfam" id="PF04049"/>
    </source>
</evidence>
<keyword evidence="3" id="KW-0498">Mitosis</keyword>
<dbReference type="InterPro" id="IPR007192">
    <property type="entry name" value="APC8"/>
</dbReference>
<keyword evidence="10" id="KW-1185">Reference proteome</keyword>
<name>A0AAN9TGQ6_9HEMI</name>
<gene>
    <name evidence="9" type="ORF">V9T40_002755</name>
</gene>
<dbReference type="GO" id="GO:0016567">
    <property type="term" value="P:protein ubiquitination"/>
    <property type="evidence" value="ECO:0007669"/>
    <property type="project" value="TreeGrafter"/>
</dbReference>
<dbReference type="SMART" id="SM00028">
    <property type="entry name" value="TPR"/>
    <property type="match status" value="8"/>
</dbReference>
<dbReference type="PANTHER" id="PTHR12558">
    <property type="entry name" value="CELL DIVISION CYCLE 16,23,27"/>
    <property type="match status" value="1"/>
</dbReference>
<dbReference type="AlphaFoldDB" id="A0AAN9TGQ6"/>
<evidence type="ECO:0000256" key="5">
    <source>
        <dbReference type="ARBA" id="ARBA00022803"/>
    </source>
</evidence>
<dbReference type="GO" id="GO:0031145">
    <property type="term" value="P:anaphase-promoting complex-dependent catabolic process"/>
    <property type="evidence" value="ECO:0007669"/>
    <property type="project" value="TreeGrafter"/>
</dbReference>
<keyword evidence="5 7" id="KW-0802">TPR repeat</keyword>
<reference evidence="9 10" key="1">
    <citation type="submission" date="2024-03" db="EMBL/GenBank/DDBJ databases">
        <title>Adaptation during the transition from Ophiocordyceps entomopathogen to insect associate is accompanied by gene loss and intensified selection.</title>
        <authorList>
            <person name="Ward C.M."/>
            <person name="Onetto C.A."/>
            <person name="Borneman A.R."/>
        </authorList>
    </citation>
    <scope>NUCLEOTIDE SEQUENCE [LARGE SCALE GENOMIC DNA]</scope>
    <source>
        <strain evidence="9">AWRI1</strain>
        <tissue evidence="9">Single Adult Female</tissue>
    </source>
</reference>
<dbReference type="Gene3D" id="1.25.40.10">
    <property type="entry name" value="Tetratricopeptide repeat domain"/>
    <property type="match status" value="2"/>
</dbReference>
<dbReference type="InterPro" id="IPR019734">
    <property type="entry name" value="TPR_rpt"/>
</dbReference>
<feature type="repeat" description="TPR" evidence="7">
    <location>
        <begin position="349"/>
        <end position="382"/>
    </location>
</feature>
<evidence type="ECO:0000256" key="2">
    <source>
        <dbReference type="ARBA" id="ARBA00022737"/>
    </source>
</evidence>
<dbReference type="GO" id="GO:0045842">
    <property type="term" value="P:positive regulation of mitotic metaphase/anaphase transition"/>
    <property type="evidence" value="ECO:0007669"/>
    <property type="project" value="TreeGrafter"/>
</dbReference>
<dbReference type="SUPFAM" id="SSF48452">
    <property type="entry name" value="TPR-like"/>
    <property type="match status" value="2"/>
</dbReference>
<dbReference type="Pfam" id="PF13174">
    <property type="entry name" value="TPR_6"/>
    <property type="match status" value="1"/>
</dbReference>
<dbReference type="Pfam" id="PF13176">
    <property type="entry name" value="TPR_7"/>
    <property type="match status" value="1"/>
</dbReference>
<keyword evidence="2" id="KW-0677">Repeat</keyword>
<evidence type="ECO:0000313" key="10">
    <source>
        <dbReference type="Proteomes" id="UP001367676"/>
    </source>
</evidence>
<dbReference type="Pfam" id="PF13414">
    <property type="entry name" value="TPR_11"/>
    <property type="match status" value="1"/>
</dbReference>
<feature type="domain" description="Cdc23" evidence="8">
    <location>
        <begin position="21"/>
        <end position="254"/>
    </location>
</feature>
<evidence type="ECO:0000313" key="9">
    <source>
        <dbReference type="EMBL" id="KAK7591142.1"/>
    </source>
</evidence>
<dbReference type="Pfam" id="PF04049">
    <property type="entry name" value="ANAPC8"/>
    <property type="match status" value="1"/>
</dbReference>
<keyword evidence="4" id="KW-0833">Ubl conjugation pathway</keyword>